<sequence length="52" mass="5359">MRDTAAMETTPATSTNLPDCEGCGREAAAVIDGKGWCVDCFHTCGSCCAGDE</sequence>
<dbReference type="Proteomes" id="UP000600139">
    <property type="component" value="Unassembled WGS sequence"/>
</dbReference>
<evidence type="ECO:0000313" key="2">
    <source>
        <dbReference type="Proteomes" id="UP000600139"/>
    </source>
</evidence>
<proteinExistence type="predicted"/>
<comment type="caution">
    <text evidence="1">The sequence shown here is derived from an EMBL/GenBank/DDBJ whole genome shotgun (WGS) entry which is preliminary data.</text>
</comment>
<protein>
    <submittedName>
        <fullName evidence="1">Uncharacterized protein</fullName>
    </submittedName>
</protein>
<keyword evidence="2" id="KW-1185">Reference proteome</keyword>
<organism evidence="1 2">
    <name type="scientific">Luteolibacter yonseiensis</name>
    <dbReference type="NCBI Taxonomy" id="1144680"/>
    <lineage>
        <taxon>Bacteria</taxon>
        <taxon>Pseudomonadati</taxon>
        <taxon>Verrucomicrobiota</taxon>
        <taxon>Verrucomicrobiia</taxon>
        <taxon>Verrucomicrobiales</taxon>
        <taxon>Verrucomicrobiaceae</taxon>
        <taxon>Luteolibacter</taxon>
    </lineage>
</organism>
<reference evidence="1" key="1">
    <citation type="submission" date="2021-01" db="EMBL/GenBank/DDBJ databases">
        <title>Modified the classification status of verrucomicrobia.</title>
        <authorList>
            <person name="Feng X."/>
        </authorList>
    </citation>
    <scope>NUCLEOTIDE SEQUENCE</scope>
    <source>
        <strain evidence="1">JCM 18052</strain>
    </source>
</reference>
<name>A0A934R3L3_9BACT</name>
<dbReference type="AlphaFoldDB" id="A0A934R3L3"/>
<evidence type="ECO:0000313" key="1">
    <source>
        <dbReference type="EMBL" id="MBK1815671.1"/>
    </source>
</evidence>
<dbReference type="RefSeq" id="WP_200350629.1">
    <property type="nucleotide sequence ID" value="NZ_JAENIK010000009.1"/>
</dbReference>
<accession>A0A934R3L3</accession>
<gene>
    <name evidence="1" type="ORF">JIN84_08590</name>
</gene>
<dbReference type="EMBL" id="JAENIK010000009">
    <property type="protein sequence ID" value="MBK1815671.1"/>
    <property type="molecule type" value="Genomic_DNA"/>
</dbReference>